<dbReference type="PANTHER" id="PTHR12241">
    <property type="entry name" value="TUBULIN POLYGLUTAMYLASE"/>
    <property type="match status" value="1"/>
</dbReference>
<keyword evidence="2" id="KW-0547">Nucleotide-binding</keyword>
<dbReference type="GO" id="GO:0000226">
    <property type="term" value="P:microtubule cytoskeleton organization"/>
    <property type="evidence" value="ECO:0007669"/>
    <property type="project" value="TreeGrafter"/>
</dbReference>
<dbReference type="GO" id="GO:0070740">
    <property type="term" value="F:tubulin-glutamic acid ligase activity"/>
    <property type="evidence" value="ECO:0007669"/>
    <property type="project" value="TreeGrafter"/>
</dbReference>
<keyword evidence="5" id="KW-1185">Reference proteome</keyword>
<dbReference type="PROSITE" id="PS51221">
    <property type="entry name" value="TTL"/>
    <property type="match status" value="1"/>
</dbReference>
<dbReference type="EMBL" id="CABIJS010000599">
    <property type="protein sequence ID" value="VUZ54025.1"/>
    <property type="molecule type" value="Genomic_DNA"/>
</dbReference>
<evidence type="ECO:0000256" key="1">
    <source>
        <dbReference type="ARBA" id="ARBA00022598"/>
    </source>
</evidence>
<dbReference type="GO" id="GO:0005524">
    <property type="term" value="F:ATP binding"/>
    <property type="evidence" value="ECO:0007669"/>
    <property type="project" value="UniProtKB-KW"/>
</dbReference>
<dbReference type="GO" id="GO:0036064">
    <property type="term" value="C:ciliary basal body"/>
    <property type="evidence" value="ECO:0007669"/>
    <property type="project" value="TreeGrafter"/>
</dbReference>
<dbReference type="Gene3D" id="3.30.470.20">
    <property type="entry name" value="ATP-grasp fold, B domain"/>
    <property type="match status" value="1"/>
</dbReference>
<dbReference type="Proteomes" id="UP000321570">
    <property type="component" value="Unassembled WGS sequence"/>
</dbReference>
<evidence type="ECO:0000256" key="3">
    <source>
        <dbReference type="ARBA" id="ARBA00022840"/>
    </source>
</evidence>
<evidence type="ECO:0000313" key="4">
    <source>
        <dbReference type="EMBL" id="VUZ54025.1"/>
    </source>
</evidence>
<organism evidence="4 5">
    <name type="scientific">Hymenolepis diminuta</name>
    <name type="common">Rat tapeworm</name>
    <dbReference type="NCBI Taxonomy" id="6216"/>
    <lineage>
        <taxon>Eukaryota</taxon>
        <taxon>Metazoa</taxon>
        <taxon>Spiralia</taxon>
        <taxon>Lophotrochozoa</taxon>
        <taxon>Platyhelminthes</taxon>
        <taxon>Cestoda</taxon>
        <taxon>Eucestoda</taxon>
        <taxon>Cyclophyllidea</taxon>
        <taxon>Hymenolepididae</taxon>
        <taxon>Hymenolepis</taxon>
    </lineage>
</organism>
<evidence type="ECO:0008006" key="6">
    <source>
        <dbReference type="Google" id="ProtNLM"/>
    </source>
</evidence>
<sequence>MQRTQGLEEFDFIPKTFCIPSELDLLEKEWLAEGEPHYWIIKPPAKARGIGIQVATKWLQIIRADDVIVQKYILSPFLINNVKFDLRIYVFLYSVYPLIVYVHKEGLVRFASHQYKTSPYNTDDQFMHLTNYSINRKSADYRRNSDAEQASGHKWTLSVLWQYMSNNGIDWMPLWEKIKDIVVKTCISVEYNMKEAVKTFCTSPYNVQELFGFDIILDENLKPWLL</sequence>
<dbReference type="AlphaFoldDB" id="A0A564Z3G5"/>
<protein>
    <recommendedName>
        <fullName evidence="6">Tubulin--tyrosine ligase-like protein 9</fullName>
    </recommendedName>
</protein>
<dbReference type="GO" id="GO:0015631">
    <property type="term" value="F:tubulin binding"/>
    <property type="evidence" value="ECO:0007669"/>
    <property type="project" value="TreeGrafter"/>
</dbReference>
<dbReference type="PANTHER" id="PTHR12241:SF162">
    <property type="entry name" value="TUBULIN MONOGLUTAMYLASE TTLL4"/>
    <property type="match status" value="1"/>
</dbReference>
<proteinExistence type="predicted"/>
<reference evidence="4 5" key="1">
    <citation type="submission" date="2019-07" db="EMBL/GenBank/DDBJ databases">
        <authorList>
            <person name="Jastrzebski P J."/>
            <person name="Paukszto L."/>
            <person name="Jastrzebski P J."/>
        </authorList>
    </citation>
    <scope>NUCLEOTIDE SEQUENCE [LARGE SCALE GENOMIC DNA]</scope>
    <source>
        <strain evidence="4 5">WMS-il1</strain>
    </source>
</reference>
<feature type="non-terminal residue" evidence="4">
    <location>
        <position position="226"/>
    </location>
</feature>
<keyword evidence="3" id="KW-0067">ATP-binding</keyword>
<dbReference type="SUPFAM" id="SSF56059">
    <property type="entry name" value="Glutathione synthetase ATP-binding domain-like"/>
    <property type="match status" value="1"/>
</dbReference>
<dbReference type="InterPro" id="IPR004344">
    <property type="entry name" value="TTL/TTLL_fam"/>
</dbReference>
<dbReference type="Pfam" id="PF03133">
    <property type="entry name" value="TTL"/>
    <property type="match status" value="1"/>
</dbReference>
<accession>A0A564Z3G5</accession>
<evidence type="ECO:0000313" key="5">
    <source>
        <dbReference type="Proteomes" id="UP000321570"/>
    </source>
</evidence>
<gene>
    <name evidence="4" type="ORF">WMSIL1_LOCUS12208</name>
</gene>
<evidence type="ECO:0000256" key="2">
    <source>
        <dbReference type="ARBA" id="ARBA00022741"/>
    </source>
</evidence>
<keyword evidence="1" id="KW-0436">Ligase</keyword>
<name>A0A564Z3G5_HYMDI</name>